<keyword evidence="2" id="KW-1185">Reference proteome</keyword>
<protein>
    <submittedName>
        <fullName evidence="1">Uncharacterized protein</fullName>
    </submittedName>
</protein>
<dbReference type="Proteomes" id="UP000499080">
    <property type="component" value="Unassembled WGS sequence"/>
</dbReference>
<name>A0A4Y2VGD0_ARAVE</name>
<sequence length="121" mass="13138">MVKEHSLLLGHRNVLIGGLLGNIISRSFAAACISSSSLRFFSISATGGAAPSKCRSTSGCFHSASKAAKPPLAKHAQRKESFAPSGWYTSCIPARHRWNWAVAHIDHRRTGPVYGTNYPRF</sequence>
<dbReference type="EMBL" id="BGPR01047334">
    <property type="protein sequence ID" value="GBO24349.1"/>
    <property type="molecule type" value="Genomic_DNA"/>
</dbReference>
<reference evidence="1 2" key="1">
    <citation type="journal article" date="2019" name="Sci. Rep.">
        <title>Orb-weaving spider Araneus ventricosus genome elucidates the spidroin gene catalogue.</title>
        <authorList>
            <person name="Kono N."/>
            <person name="Nakamura H."/>
            <person name="Ohtoshi R."/>
            <person name="Moran D.A.P."/>
            <person name="Shinohara A."/>
            <person name="Yoshida Y."/>
            <person name="Fujiwara M."/>
            <person name="Mori M."/>
            <person name="Tomita M."/>
            <person name="Arakawa K."/>
        </authorList>
    </citation>
    <scope>NUCLEOTIDE SEQUENCE [LARGE SCALE GENOMIC DNA]</scope>
</reference>
<accession>A0A4Y2VGD0</accession>
<evidence type="ECO:0000313" key="2">
    <source>
        <dbReference type="Proteomes" id="UP000499080"/>
    </source>
</evidence>
<gene>
    <name evidence="1" type="ORF">AVEN_115724_1</name>
</gene>
<dbReference type="AlphaFoldDB" id="A0A4Y2VGD0"/>
<organism evidence="1 2">
    <name type="scientific">Araneus ventricosus</name>
    <name type="common">Orbweaver spider</name>
    <name type="synonym">Epeira ventricosa</name>
    <dbReference type="NCBI Taxonomy" id="182803"/>
    <lineage>
        <taxon>Eukaryota</taxon>
        <taxon>Metazoa</taxon>
        <taxon>Ecdysozoa</taxon>
        <taxon>Arthropoda</taxon>
        <taxon>Chelicerata</taxon>
        <taxon>Arachnida</taxon>
        <taxon>Araneae</taxon>
        <taxon>Araneomorphae</taxon>
        <taxon>Entelegynae</taxon>
        <taxon>Araneoidea</taxon>
        <taxon>Araneidae</taxon>
        <taxon>Araneus</taxon>
    </lineage>
</organism>
<proteinExistence type="predicted"/>
<comment type="caution">
    <text evidence="1">The sequence shown here is derived from an EMBL/GenBank/DDBJ whole genome shotgun (WGS) entry which is preliminary data.</text>
</comment>
<evidence type="ECO:0000313" key="1">
    <source>
        <dbReference type="EMBL" id="GBO24349.1"/>
    </source>
</evidence>